<name>A0ABW7US81_9ACTN</name>
<dbReference type="Pfam" id="PF13581">
    <property type="entry name" value="HATPase_c_2"/>
    <property type="match status" value="1"/>
</dbReference>
<dbReference type="CDD" id="cd16936">
    <property type="entry name" value="HATPase_RsbW-like"/>
    <property type="match status" value="1"/>
</dbReference>
<keyword evidence="3" id="KW-0547">Nucleotide-binding</keyword>
<accession>A0ABW7US81</accession>
<keyword evidence="3" id="KW-0067">ATP-binding</keyword>
<dbReference type="RefSeq" id="WP_398718372.1">
    <property type="nucleotide sequence ID" value="NZ_JBIRWE010000005.1"/>
</dbReference>
<keyword evidence="1" id="KW-0418">Kinase</keyword>
<comment type="caution">
    <text evidence="3">The sequence shown here is derived from an EMBL/GenBank/DDBJ whole genome shotgun (WGS) entry which is preliminary data.</text>
</comment>
<dbReference type="SUPFAM" id="SSF55874">
    <property type="entry name" value="ATPase domain of HSP90 chaperone/DNA topoisomerase II/histidine kinase"/>
    <property type="match status" value="1"/>
</dbReference>
<sequence length="145" mass="15903">MTSEPPQTPAWDYTLHIPHDPLAPRIARRTLRTILAAYEVHELTDTAELLTSELVTNAHRYARGPASVRIRRDGKRLRVSVWDTDPALPNLTGGAAPDPDDERGRGLGLIRSCADDWGGFTLGETPFGGLGGKLLWFELGAARHV</sequence>
<dbReference type="EMBL" id="JBIRWE010000005">
    <property type="protein sequence ID" value="MFI1965328.1"/>
    <property type="molecule type" value="Genomic_DNA"/>
</dbReference>
<feature type="domain" description="Histidine kinase/HSP90-like ATPase" evidence="2">
    <location>
        <begin position="23"/>
        <end position="116"/>
    </location>
</feature>
<organism evidence="3 4">
    <name type="scientific">Streptomyces pathocidini</name>
    <dbReference type="NCBI Taxonomy" id="1650571"/>
    <lineage>
        <taxon>Bacteria</taxon>
        <taxon>Bacillati</taxon>
        <taxon>Actinomycetota</taxon>
        <taxon>Actinomycetes</taxon>
        <taxon>Kitasatosporales</taxon>
        <taxon>Streptomycetaceae</taxon>
        <taxon>Streptomyces</taxon>
    </lineage>
</organism>
<reference evidence="3 4" key="1">
    <citation type="submission" date="2024-10" db="EMBL/GenBank/DDBJ databases">
        <title>The Natural Products Discovery Center: Release of the First 8490 Sequenced Strains for Exploring Actinobacteria Biosynthetic Diversity.</title>
        <authorList>
            <person name="Kalkreuter E."/>
            <person name="Kautsar S.A."/>
            <person name="Yang D."/>
            <person name="Bader C.D."/>
            <person name="Teijaro C.N."/>
            <person name="Fluegel L."/>
            <person name="Davis C.M."/>
            <person name="Simpson J.R."/>
            <person name="Lauterbach L."/>
            <person name="Steele A.D."/>
            <person name="Gui C."/>
            <person name="Meng S."/>
            <person name="Li G."/>
            <person name="Viehrig K."/>
            <person name="Ye F."/>
            <person name="Su P."/>
            <person name="Kiefer A.F."/>
            <person name="Nichols A."/>
            <person name="Cepeda A.J."/>
            <person name="Yan W."/>
            <person name="Fan B."/>
            <person name="Jiang Y."/>
            <person name="Adhikari A."/>
            <person name="Zheng C.-J."/>
            <person name="Schuster L."/>
            <person name="Cowan T.M."/>
            <person name="Smanski M.J."/>
            <person name="Chevrette M.G."/>
            <person name="De Carvalho L.P.S."/>
            <person name="Shen B."/>
        </authorList>
    </citation>
    <scope>NUCLEOTIDE SEQUENCE [LARGE SCALE GENOMIC DNA]</scope>
    <source>
        <strain evidence="3 4">NPDC020327</strain>
    </source>
</reference>
<evidence type="ECO:0000259" key="2">
    <source>
        <dbReference type="Pfam" id="PF13581"/>
    </source>
</evidence>
<dbReference type="InterPro" id="IPR003594">
    <property type="entry name" value="HATPase_dom"/>
</dbReference>
<dbReference type="PANTHER" id="PTHR35526:SF3">
    <property type="entry name" value="ANTI-SIGMA-F FACTOR RSBW"/>
    <property type="match status" value="1"/>
</dbReference>
<dbReference type="Gene3D" id="3.30.565.10">
    <property type="entry name" value="Histidine kinase-like ATPase, C-terminal domain"/>
    <property type="match status" value="1"/>
</dbReference>
<keyword evidence="4" id="KW-1185">Reference proteome</keyword>
<dbReference type="InterPro" id="IPR036890">
    <property type="entry name" value="HATPase_C_sf"/>
</dbReference>
<protein>
    <submittedName>
        <fullName evidence="3">ATP-binding protein</fullName>
    </submittedName>
</protein>
<proteinExistence type="predicted"/>
<dbReference type="Proteomes" id="UP001611548">
    <property type="component" value="Unassembled WGS sequence"/>
</dbReference>
<evidence type="ECO:0000313" key="4">
    <source>
        <dbReference type="Proteomes" id="UP001611548"/>
    </source>
</evidence>
<evidence type="ECO:0000256" key="1">
    <source>
        <dbReference type="ARBA" id="ARBA00022527"/>
    </source>
</evidence>
<gene>
    <name evidence="3" type="ORF">ACH429_14650</name>
</gene>
<keyword evidence="1" id="KW-0808">Transferase</keyword>
<dbReference type="GO" id="GO:0005524">
    <property type="term" value="F:ATP binding"/>
    <property type="evidence" value="ECO:0007669"/>
    <property type="project" value="UniProtKB-KW"/>
</dbReference>
<keyword evidence="1" id="KW-0723">Serine/threonine-protein kinase</keyword>
<dbReference type="InterPro" id="IPR050267">
    <property type="entry name" value="Anti-sigma-factor_SerPK"/>
</dbReference>
<dbReference type="PANTHER" id="PTHR35526">
    <property type="entry name" value="ANTI-SIGMA-F FACTOR RSBW-RELATED"/>
    <property type="match status" value="1"/>
</dbReference>
<evidence type="ECO:0000313" key="3">
    <source>
        <dbReference type="EMBL" id="MFI1965328.1"/>
    </source>
</evidence>